<dbReference type="OrthoDB" id="5987462at2759"/>
<keyword evidence="2" id="KW-1185">Reference proteome</keyword>
<dbReference type="Proteomes" id="UP001152795">
    <property type="component" value="Unassembled WGS sequence"/>
</dbReference>
<evidence type="ECO:0000313" key="2">
    <source>
        <dbReference type="Proteomes" id="UP001152795"/>
    </source>
</evidence>
<accession>A0A6S7K067</accession>
<gene>
    <name evidence="1" type="ORF">PACLA_8A000364</name>
</gene>
<comment type="caution">
    <text evidence="1">The sequence shown here is derived from an EMBL/GenBank/DDBJ whole genome shotgun (WGS) entry which is preliminary data.</text>
</comment>
<proteinExistence type="predicted"/>
<evidence type="ECO:0000313" key="1">
    <source>
        <dbReference type="EMBL" id="CAB4021441.1"/>
    </source>
</evidence>
<organism evidence="1 2">
    <name type="scientific">Paramuricea clavata</name>
    <name type="common">Red gorgonian</name>
    <name type="synonym">Violescent sea-whip</name>
    <dbReference type="NCBI Taxonomy" id="317549"/>
    <lineage>
        <taxon>Eukaryota</taxon>
        <taxon>Metazoa</taxon>
        <taxon>Cnidaria</taxon>
        <taxon>Anthozoa</taxon>
        <taxon>Octocorallia</taxon>
        <taxon>Malacalcyonacea</taxon>
        <taxon>Plexauridae</taxon>
        <taxon>Paramuricea</taxon>
    </lineage>
</organism>
<reference evidence="1" key="1">
    <citation type="submission" date="2020-04" db="EMBL/GenBank/DDBJ databases">
        <authorList>
            <person name="Alioto T."/>
            <person name="Alioto T."/>
            <person name="Gomez Garrido J."/>
        </authorList>
    </citation>
    <scope>NUCLEOTIDE SEQUENCE</scope>
    <source>
        <strain evidence="1">A484AB</strain>
    </source>
</reference>
<sequence length="267" mass="30536">MDMLDNESTNNPPKAAYHAVQKKNGGIIGASSISDLPRNRAQAKYFRHRHNDMRILNKNDSVLILLEQCKRQQIERYVLPFIREVTGAPELRCILPFDWQLNDLAAFCSDPAQFYVFGVDPTFNLGLFNVTDTSFKNLKVVDRKIVKLVSLNKDVRGILAHGTDGEEELFNALSVSFLHALHLRCFIHFRENCKEKLRSSNLPEQVQKEYLADIFGRRVGNVWEQGLVDAKDANDFERKLGEVKESWKGMERKGKAISPKQKSTCIL</sequence>
<protein>
    <submittedName>
        <fullName evidence="1">Uncharacterized protein</fullName>
    </submittedName>
</protein>
<dbReference type="EMBL" id="CACRXK020011437">
    <property type="protein sequence ID" value="CAB4021441.1"/>
    <property type="molecule type" value="Genomic_DNA"/>
</dbReference>
<name>A0A6S7K067_PARCT</name>
<dbReference type="AlphaFoldDB" id="A0A6S7K067"/>